<dbReference type="EMBL" id="KU998245">
    <property type="protein sequence ID" value="ANA86354.1"/>
    <property type="molecule type" value="Genomic_DNA"/>
</dbReference>
<sequence length="126" mass="14528">MSYTADDLDIALAKLFYNGPERDRVKYWSDYAEEAWDRVESRIYFGDKSIETEFGTIHKADDFGGEGMGDQYYLVVSVTDDAGNVRYFKRCGYHRSHDGSYLDGPTLEVEPVQQTITVWNTKKESK</sequence>
<evidence type="ECO:0000313" key="2">
    <source>
        <dbReference type="Proteomes" id="UP000204609"/>
    </source>
</evidence>
<dbReference type="GeneID" id="28800473"/>
<dbReference type="RefSeq" id="YP_009274436.1">
    <property type="nucleotide sequence ID" value="NC_030917.1"/>
</dbReference>
<name>A0A160DHA2_9CAUD</name>
<proteinExistence type="predicted"/>
<protein>
    <submittedName>
        <fullName evidence="1">Uncharacterized protein</fullName>
    </submittedName>
</protein>
<evidence type="ECO:0000313" key="1">
    <source>
        <dbReference type="EMBL" id="ANA86354.1"/>
    </source>
</evidence>
<organism evidence="1 2">
    <name type="scientific">Gordonia phage OneUp</name>
    <dbReference type="NCBI Taxonomy" id="1838074"/>
    <lineage>
        <taxon>Viruses</taxon>
        <taxon>Duplodnaviria</taxon>
        <taxon>Heunggongvirae</taxon>
        <taxon>Uroviricota</taxon>
        <taxon>Caudoviricetes</taxon>
        <taxon>Oneupvirus</taxon>
        <taxon>Oneupvirus oneup</taxon>
    </lineage>
</organism>
<dbReference type="KEGG" id="vg:28800473"/>
<keyword evidence="2" id="KW-1185">Reference proteome</keyword>
<accession>A0A160DHA2</accession>
<gene>
    <name evidence="1" type="primary">11</name>
    <name evidence="1" type="ORF">PBI_ONEUP_11</name>
</gene>
<dbReference type="Proteomes" id="UP000204609">
    <property type="component" value="Segment"/>
</dbReference>
<reference evidence="2" key="1">
    <citation type="submission" date="2016-03" db="EMBL/GenBank/DDBJ databases">
        <authorList>
            <person name="Ploux O."/>
        </authorList>
    </citation>
    <scope>NUCLEOTIDE SEQUENCE [LARGE SCALE GENOMIC DNA]</scope>
</reference>